<dbReference type="InParanoid" id="F1Z8X7"/>
<dbReference type="InterPro" id="IPR036388">
    <property type="entry name" value="WH-like_DNA-bd_sf"/>
</dbReference>
<protein>
    <submittedName>
        <fullName evidence="1">Putative transcriptional regulator</fullName>
    </submittedName>
</protein>
<evidence type="ECO:0000313" key="2">
    <source>
        <dbReference type="Proteomes" id="UP000004728"/>
    </source>
</evidence>
<dbReference type="AlphaFoldDB" id="F1Z8X7"/>
<proteinExistence type="predicted"/>
<accession>F1Z8X7</accession>
<evidence type="ECO:0000313" key="1">
    <source>
        <dbReference type="EMBL" id="EGD58862.1"/>
    </source>
</evidence>
<organism evidence="1 2">
    <name type="scientific">Novosphingobium nitrogenifigens DSM 19370</name>
    <dbReference type="NCBI Taxonomy" id="983920"/>
    <lineage>
        <taxon>Bacteria</taxon>
        <taxon>Pseudomonadati</taxon>
        <taxon>Pseudomonadota</taxon>
        <taxon>Alphaproteobacteria</taxon>
        <taxon>Sphingomonadales</taxon>
        <taxon>Sphingomonadaceae</taxon>
        <taxon>Novosphingobium</taxon>
    </lineage>
</organism>
<dbReference type="Proteomes" id="UP000004728">
    <property type="component" value="Unassembled WGS sequence"/>
</dbReference>
<keyword evidence="2" id="KW-1185">Reference proteome</keyword>
<dbReference type="EMBL" id="AEWJ01000038">
    <property type="protein sequence ID" value="EGD58862.1"/>
    <property type="molecule type" value="Genomic_DNA"/>
</dbReference>
<comment type="caution">
    <text evidence="1">The sequence shown here is derived from an EMBL/GenBank/DDBJ whole genome shotgun (WGS) entry which is preliminary data.</text>
</comment>
<dbReference type="HOGENOM" id="CLU_3155525_0_0_5"/>
<gene>
    <name evidence="1" type="ORF">Y88_0923</name>
</gene>
<name>F1Z8X7_9SPHN</name>
<dbReference type="Gene3D" id="1.10.10.10">
    <property type="entry name" value="Winged helix-like DNA-binding domain superfamily/Winged helix DNA-binding domain"/>
    <property type="match status" value="1"/>
</dbReference>
<reference evidence="1 2" key="1">
    <citation type="journal article" date="2012" name="J. Bacteriol.">
        <title>Draft Genome Sequence of Novosphingobium nitrogenifigens Y88T.</title>
        <authorList>
            <person name="Strabala T.J."/>
            <person name="Macdonald L."/>
            <person name="Liu V."/>
            <person name="Smit A.M."/>
        </authorList>
    </citation>
    <scope>NUCLEOTIDE SEQUENCE [LARGE SCALE GENOMIC DNA]</scope>
    <source>
        <strain evidence="1 2">DSM 19370</strain>
    </source>
</reference>
<dbReference type="InterPro" id="IPR036390">
    <property type="entry name" value="WH_DNA-bd_sf"/>
</dbReference>
<sequence>MERHDMITRHDDPADNRRSFVRLTPNAYHRMTNFLFATLSKSKNGSWQ</sequence>
<dbReference type="SUPFAM" id="SSF46785">
    <property type="entry name" value="Winged helix' DNA-binding domain"/>
    <property type="match status" value="1"/>
</dbReference>